<evidence type="ECO:0000313" key="2">
    <source>
        <dbReference type="Proteomes" id="UP001567538"/>
    </source>
</evidence>
<reference evidence="1 2" key="1">
    <citation type="submission" date="2024-06" db="EMBL/GenBank/DDBJ databases">
        <title>A chromosome level genome sequence of Diviner's sage (Salvia divinorum).</title>
        <authorList>
            <person name="Ford S.A."/>
            <person name="Ro D.-K."/>
            <person name="Ness R.W."/>
            <person name="Phillips M.A."/>
        </authorList>
    </citation>
    <scope>NUCLEOTIDE SEQUENCE [LARGE SCALE GENOMIC DNA]</scope>
    <source>
        <strain evidence="1">SAF-2024a</strain>
        <tissue evidence="1">Leaf</tissue>
    </source>
</reference>
<gene>
    <name evidence="1" type="ORF">AAHA92_26285</name>
</gene>
<evidence type="ECO:0000313" key="1">
    <source>
        <dbReference type="EMBL" id="KAL1542152.1"/>
    </source>
</evidence>
<organism evidence="1 2">
    <name type="scientific">Salvia divinorum</name>
    <name type="common">Maria pastora</name>
    <name type="synonym">Diviner's sage</name>
    <dbReference type="NCBI Taxonomy" id="28513"/>
    <lineage>
        <taxon>Eukaryota</taxon>
        <taxon>Viridiplantae</taxon>
        <taxon>Streptophyta</taxon>
        <taxon>Embryophyta</taxon>
        <taxon>Tracheophyta</taxon>
        <taxon>Spermatophyta</taxon>
        <taxon>Magnoliopsida</taxon>
        <taxon>eudicotyledons</taxon>
        <taxon>Gunneridae</taxon>
        <taxon>Pentapetalae</taxon>
        <taxon>asterids</taxon>
        <taxon>lamiids</taxon>
        <taxon>Lamiales</taxon>
        <taxon>Lamiaceae</taxon>
        <taxon>Nepetoideae</taxon>
        <taxon>Mentheae</taxon>
        <taxon>Salviinae</taxon>
        <taxon>Salvia</taxon>
        <taxon>Salvia subgen. Calosphace</taxon>
    </lineage>
</organism>
<dbReference type="Proteomes" id="UP001567538">
    <property type="component" value="Unassembled WGS sequence"/>
</dbReference>
<comment type="caution">
    <text evidence="1">The sequence shown here is derived from an EMBL/GenBank/DDBJ whole genome shotgun (WGS) entry which is preliminary data.</text>
</comment>
<keyword evidence="2" id="KW-1185">Reference proteome</keyword>
<sequence length="76" mass="8705">MAPTNYYNGYIHIDSKRKSFAVRSTSSIHTDKPTTLHLNSTINASVVVVFLLQHHSRGKFLHRFFPIASSRIFRTS</sequence>
<name>A0ABD1GDG4_SALDI</name>
<dbReference type="AlphaFoldDB" id="A0ABD1GDG4"/>
<protein>
    <submittedName>
        <fullName evidence="1">Uncharacterized protein</fullName>
    </submittedName>
</protein>
<accession>A0ABD1GDG4</accession>
<dbReference type="EMBL" id="JBEAFC010000009">
    <property type="protein sequence ID" value="KAL1542152.1"/>
    <property type="molecule type" value="Genomic_DNA"/>
</dbReference>
<proteinExistence type="predicted"/>